<dbReference type="FunFam" id="3.30.450.20:FF:000060">
    <property type="entry name" value="Sensor protein FixL"/>
    <property type="match status" value="1"/>
</dbReference>
<gene>
    <name evidence="13" type="ORF">CYCCA115_LOCUS19952</name>
</gene>
<dbReference type="CDD" id="cd00082">
    <property type="entry name" value="HisKA"/>
    <property type="match status" value="1"/>
</dbReference>
<sequence length="1136" mass="124585">MDAELSTAILAAVIDPTIVIGEDGIIVYFNPAACQAFQMDADSVVENKLNVSSLMANESEAHQHDQFMLNYKETGMKKMIGRNRRVLAKRSDNTTFYASLSISEVTLGGDIFFVGTLRDVTETMEREELFRNVIDEAVDAIFTINEKGIITLVNKSAQKMFHYKEHELIGNNISMLMPQPHRAMHDQYLEAHFKTGIQKMIGTDRTVTAQRKDGTEFKCRLGLSKIETAGTSGASEQGGTTFVGLLHDLTLELAVREADARAELADRMRKQKALFLASMSHEIRTPLNGIFGMLELLQSTQLDSVQTEWLATCSRSAQSLTTILDDILLFSRADGGGISLERLSFNIRDTIEDAVTVMAPKTNDNAIDLVYTVARSVPDFVIGDPTRLRQIFLILLSNALKFTQVGHVALEVSVEGVEDDSDDDSETDDEDFLDKSKKTVDDNKVVLKFEVSDTGIGISKKHIKKLFQPFTQADDSTTRQYGGTGLGLSIAQKLVSLMDGDIKVESRPGRGSTFSFTSVLEKDPDGSSSSDLHDNVSEEDLKLLKNVHILSIDDNAVNTAYLVNLLKIIGCDVKGARSGTNGIELLKLAALREDPYEIVLLDFAMPHMSGLEVAEFIASSQSIANTNVRIIMLGSIDVHRSIAACPHVHGFTTKPIRRFPLIKMIVEQLKIKRGMLSLTNTARLDLAKEDGHNDESEDEIPGPVQSLERRASVGFSNNGQRPNPLSILLVEDNLINQKVIVSILTRWKCQVTTALNGLSGFEERISHRGKRAFDLCLMDLHMPLCDGSQCVKMIREWEEENNQDALKIVAVTADADKDTEEACLSGGFDEFLPKPLRKNALRDMVVKVCGEDRLSTEVQKPLRSAASGGPTPRSPSPPAGASHVLVVDDAPTMRLLLRTFLVGMGCIVSEASSGESAVELVRTSLADKSERIEMVICDMRMPPGINGIETARRIKEIPGTEDLPIIGMTADDVDRGAAERAQGVGMVSLVSKPVGRAAIARFLADYTGTVGSSPREKNENESPETFDKERALDNCSGDKALLKTLLGDIGRDLKVRADELRTSVSRKDSARAAEIAHNIKGLAGMCGFDRLMKAAKQLQESASQSDYLEVRNKSQVVMDEIQATVKIAEEYDPLTG</sequence>
<dbReference type="Pfam" id="PF00512">
    <property type="entry name" value="HisKA"/>
    <property type="match status" value="1"/>
</dbReference>
<evidence type="ECO:0000256" key="6">
    <source>
        <dbReference type="PROSITE-ProRule" id="PRU00110"/>
    </source>
</evidence>
<dbReference type="SUPFAM" id="SSF47384">
    <property type="entry name" value="Homodimeric domain of signal transducing histidine kinase"/>
    <property type="match status" value="1"/>
</dbReference>
<dbReference type="InterPro" id="IPR035965">
    <property type="entry name" value="PAS-like_dom_sf"/>
</dbReference>
<dbReference type="CDD" id="cd16922">
    <property type="entry name" value="HATPase_EvgS-ArcB-TorS-like"/>
    <property type="match status" value="1"/>
</dbReference>
<dbReference type="GO" id="GO:0006355">
    <property type="term" value="P:regulation of DNA-templated transcription"/>
    <property type="evidence" value="ECO:0007669"/>
    <property type="project" value="InterPro"/>
</dbReference>
<keyword evidence="14" id="KW-1185">Reference proteome</keyword>
<dbReference type="InterPro" id="IPR011006">
    <property type="entry name" value="CheY-like_superfamily"/>
</dbReference>
<dbReference type="Proteomes" id="UP001295423">
    <property type="component" value="Unassembled WGS sequence"/>
</dbReference>
<dbReference type="InterPro" id="IPR003594">
    <property type="entry name" value="HATPase_dom"/>
</dbReference>
<dbReference type="SUPFAM" id="SSF55874">
    <property type="entry name" value="ATPase domain of HSP90 chaperone/DNA topoisomerase II/histidine kinase"/>
    <property type="match status" value="1"/>
</dbReference>
<dbReference type="Gene3D" id="1.20.120.160">
    <property type="entry name" value="HPT domain"/>
    <property type="match status" value="1"/>
</dbReference>
<evidence type="ECO:0000256" key="8">
    <source>
        <dbReference type="SAM" id="MobiDB-lite"/>
    </source>
</evidence>
<dbReference type="GO" id="GO:0000155">
    <property type="term" value="F:phosphorelay sensor kinase activity"/>
    <property type="evidence" value="ECO:0007669"/>
    <property type="project" value="InterPro"/>
</dbReference>
<evidence type="ECO:0000256" key="5">
    <source>
        <dbReference type="ARBA" id="ARBA00022840"/>
    </source>
</evidence>
<feature type="compositionally biased region" description="Basic and acidic residues" evidence="8">
    <location>
        <begin position="520"/>
        <end position="534"/>
    </location>
</feature>
<dbReference type="InterPro" id="IPR000014">
    <property type="entry name" value="PAS"/>
</dbReference>
<dbReference type="InterPro" id="IPR013767">
    <property type="entry name" value="PAS_fold"/>
</dbReference>
<dbReference type="InterPro" id="IPR005467">
    <property type="entry name" value="His_kinase_dom"/>
</dbReference>
<reference evidence="13" key="1">
    <citation type="submission" date="2023-08" db="EMBL/GenBank/DDBJ databases">
        <authorList>
            <person name="Audoor S."/>
            <person name="Bilcke G."/>
        </authorList>
    </citation>
    <scope>NUCLEOTIDE SEQUENCE</scope>
</reference>
<feature type="domain" description="Response regulatory" evidence="10">
    <location>
        <begin position="726"/>
        <end position="849"/>
    </location>
</feature>
<evidence type="ECO:0000256" key="2">
    <source>
        <dbReference type="ARBA" id="ARBA00022679"/>
    </source>
</evidence>
<feature type="modified residue" description="4-aspartylphosphate" evidence="7">
    <location>
        <position position="779"/>
    </location>
</feature>
<evidence type="ECO:0000313" key="13">
    <source>
        <dbReference type="EMBL" id="CAJ1962983.1"/>
    </source>
</evidence>
<dbReference type="InterPro" id="IPR036097">
    <property type="entry name" value="HisK_dim/P_sf"/>
</dbReference>
<feature type="domain" description="PAS" evidence="11">
    <location>
        <begin position="126"/>
        <end position="196"/>
    </location>
</feature>
<dbReference type="Gene3D" id="1.10.287.130">
    <property type="match status" value="1"/>
</dbReference>
<dbReference type="Pfam" id="PF02518">
    <property type="entry name" value="HATPase_c"/>
    <property type="match status" value="1"/>
</dbReference>
<feature type="domain" description="Response regulatory" evidence="10">
    <location>
        <begin position="883"/>
        <end position="1007"/>
    </location>
</feature>
<comment type="caution">
    <text evidence="13">The sequence shown here is derived from an EMBL/GenBank/DDBJ whole genome shotgun (WGS) entry which is preliminary data.</text>
</comment>
<feature type="domain" description="HPt" evidence="12">
    <location>
        <begin position="1038"/>
        <end position="1134"/>
    </location>
</feature>
<dbReference type="SUPFAM" id="SSF52172">
    <property type="entry name" value="CheY-like"/>
    <property type="match status" value="3"/>
</dbReference>
<accession>A0AAD2G7W5</accession>
<keyword evidence="5" id="KW-0067">ATP-binding</keyword>
<dbReference type="PANTHER" id="PTHR45339:SF3">
    <property type="entry name" value="HISTIDINE KINASE"/>
    <property type="match status" value="1"/>
</dbReference>
<dbReference type="InterPro" id="IPR008207">
    <property type="entry name" value="Sig_transdc_His_kin_Hpt_dom"/>
</dbReference>
<evidence type="ECO:0000259" key="9">
    <source>
        <dbReference type="PROSITE" id="PS50109"/>
    </source>
</evidence>
<protein>
    <recommendedName>
        <fullName evidence="15">Histidine kinase</fullName>
    </recommendedName>
</protein>
<keyword evidence="2" id="KW-0808">Transferase</keyword>
<dbReference type="InterPro" id="IPR004358">
    <property type="entry name" value="Sig_transdc_His_kin-like_C"/>
</dbReference>
<name>A0AAD2G7W5_9STRA</name>
<dbReference type="PROSITE" id="PS50110">
    <property type="entry name" value="RESPONSE_REGULATORY"/>
    <property type="match status" value="3"/>
</dbReference>
<dbReference type="SUPFAM" id="SSF47226">
    <property type="entry name" value="Histidine-containing phosphotransfer domain, HPT domain"/>
    <property type="match status" value="1"/>
</dbReference>
<dbReference type="PROSITE" id="PS50109">
    <property type="entry name" value="HIS_KIN"/>
    <property type="match status" value="1"/>
</dbReference>
<evidence type="ECO:0000259" key="11">
    <source>
        <dbReference type="PROSITE" id="PS50112"/>
    </source>
</evidence>
<evidence type="ECO:0000256" key="3">
    <source>
        <dbReference type="ARBA" id="ARBA00022741"/>
    </source>
</evidence>
<dbReference type="Pfam" id="PF00072">
    <property type="entry name" value="Response_reg"/>
    <property type="match status" value="3"/>
</dbReference>
<feature type="domain" description="Response regulatory" evidence="10">
    <location>
        <begin position="548"/>
        <end position="669"/>
    </location>
</feature>
<dbReference type="NCBIfam" id="TIGR00229">
    <property type="entry name" value="sensory_box"/>
    <property type="match status" value="2"/>
</dbReference>
<evidence type="ECO:0008006" key="15">
    <source>
        <dbReference type="Google" id="ProtNLM"/>
    </source>
</evidence>
<feature type="domain" description="Histidine kinase" evidence="9">
    <location>
        <begin position="278"/>
        <end position="522"/>
    </location>
</feature>
<evidence type="ECO:0000256" key="4">
    <source>
        <dbReference type="ARBA" id="ARBA00022777"/>
    </source>
</evidence>
<feature type="modified residue" description="4-aspartylphosphate" evidence="7">
    <location>
        <position position="938"/>
    </location>
</feature>
<feature type="region of interest" description="Disordered" evidence="8">
    <location>
        <begin position="859"/>
        <end position="883"/>
    </location>
</feature>
<evidence type="ECO:0000259" key="10">
    <source>
        <dbReference type="PROSITE" id="PS50110"/>
    </source>
</evidence>
<dbReference type="CDD" id="cd00130">
    <property type="entry name" value="PAS"/>
    <property type="match status" value="2"/>
</dbReference>
<dbReference type="SUPFAM" id="SSF55785">
    <property type="entry name" value="PYP-like sensor domain (PAS domain)"/>
    <property type="match status" value="2"/>
</dbReference>
<keyword evidence="1 7" id="KW-0597">Phosphoprotein</keyword>
<dbReference type="AlphaFoldDB" id="A0AAD2G7W5"/>
<dbReference type="InterPro" id="IPR036641">
    <property type="entry name" value="HPT_dom_sf"/>
</dbReference>
<feature type="modified residue" description="4-aspartylphosphate" evidence="7">
    <location>
        <position position="602"/>
    </location>
</feature>
<dbReference type="GO" id="GO:0005886">
    <property type="term" value="C:plasma membrane"/>
    <property type="evidence" value="ECO:0007669"/>
    <property type="project" value="UniProtKB-SubCell"/>
</dbReference>
<dbReference type="Pfam" id="PF00989">
    <property type="entry name" value="PAS"/>
    <property type="match status" value="2"/>
</dbReference>
<dbReference type="PROSITE" id="PS50894">
    <property type="entry name" value="HPT"/>
    <property type="match status" value="1"/>
</dbReference>
<dbReference type="SMART" id="SM00091">
    <property type="entry name" value="PAS"/>
    <property type="match status" value="2"/>
</dbReference>
<dbReference type="Gene3D" id="3.30.565.10">
    <property type="entry name" value="Histidine kinase-like ATPase, C-terminal domain"/>
    <property type="match status" value="1"/>
</dbReference>
<dbReference type="EMBL" id="CAKOGP040002125">
    <property type="protein sequence ID" value="CAJ1962983.1"/>
    <property type="molecule type" value="Genomic_DNA"/>
</dbReference>
<evidence type="ECO:0000259" key="12">
    <source>
        <dbReference type="PROSITE" id="PS50894"/>
    </source>
</evidence>
<dbReference type="CDD" id="cd17546">
    <property type="entry name" value="REC_hyHK_CKI1_RcsC-like"/>
    <property type="match status" value="2"/>
</dbReference>
<dbReference type="InterPro" id="IPR036890">
    <property type="entry name" value="HATPase_C_sf"/>
</dbReference>
<dbReference type="InterPro" id="IPR003661">
    <property type="entry name" value="HisK_dim/P_dom"/>
</dbReference>
<dbReference type="PANTHER" id="PTHR45339">
    <property type="entry name" value="HYBRID SIGNAL TRANSDUCTION HISTIDINE KINASE J"/>
    <property type="match status" value="1"/>
</dbReference>
<keyword evidence="3" id="KW-0547">Nucleotide-binding</keyword>
<feature type="region of interest" description="Disordered" evidence="8">
    <location>
        <begin position="515"/>
        <end position="534"/>
    </location>
</feature>
<evidence type="ECO:0000256" key="7">
    <source>
        <dbReference type="PROSITE-ProRule" id="PRU00169"/>
    </source>
</evidence>
<dbReference type="PROSITE" id="PS50112">
    <property type="entry name" value="PAS"/>
    <property type="match status" value="1"/>
</dbReference>
<dbReference type="PRINTS" id="PR00344">
    <property type="entry name" value="BCTRLSENSOR"/>
</dbReference>
<evidence type="ECO:0000256" key="1">
    <source>
        <dbReference type="ARBA" id="ARBA00022553"/>
    </source>
</evidence>
<dbReference type="InterPro" id="IPR001789">
    <property type="entry name" value="Sig_transdc_resp-reg_receiver"/>
</dbReference>
<dbReference type="SMART" id="SM00388">
    <property type="entry name" value="HisKA"/>
    <property type="match status" value="1"/>
</dbReference>
<dbReference type="Gene3D" id="3.30.450.20">
    <property type="entry name" value="PAS domain"/>
    <property type="match status" value="2"/>
</dbReference>
<proteinExistence type="predicted"/>
<dbReference type="GO" id="GO:0005524">
    <property type="term" value="F:ATP binding"/>
    <property type="evidence" value="ECO:0007669"/>
    <property type="project" value="UniProtKB-KW"/>
</dbReference>
<dbReference type="Pfam" id="PF01627">
    <property type="entry name" value="Hpt"/>
    <property type="match status" value="1"/>
</dbReference>
<dbReference type="SMART" id="SM00387">
    <property type="entry name" value="HATPase_c"/>
    <property type="match status" value="1"/>
</dbReference>
<dbReference type="SMART" id="SM00448">
    <property type="entry name" value="REC"/>
    <property type="match status" value="3"/>
</dbReference>
<evidence type="ECO:0000313" key="14">
    <source>
        <dbReference type="Proteomes" id="UP001295423"/>
    </source>
</evidence>
<dbReference type="Gene3D" id="3.40.50.2300">
    <property type="match status" value="3"/>
</dbReference>
<organism evidence="13 14">
    <name type="scientific">Cylindrotheca closterium</name>
    <dbReference type="NCBI Taxonomy" id="2856"/>
    <lineage>
        <taxon>Eukaryota</taxon>
        <taxon>Sar</taxon>
        <taxon>Stramenopiles</taxon>
        <taxon>Ochrophyta</taxon>
        <taxon>Bacillariophyta</taxon>
        <taxon>Bacillariophyceae</taxon>
        <taxon>Bacillariophycidae</taxon>
        <taxon>Bacillariales</taxon>
        <taxon>Bacillariaceae</taxon>
        <taxon>Cylindrotheca</taxon>
    </lineage>
</organism>
<feature type="modified residue" description="Phosphohistidine" evidence="6">
    <location>
        <position position="1077"/>
    </location>
</feature>
<dbReference type="FunFam" id="3.30.565.10:FF:000010">
    <property type="entry name" value="Sensor histidine kinase RcsC"/>
    <property type="match status" value="1"/>
</dbReference>
<keyword evidence="4" id="KW-0418">Kinase</keyword>